<evidence type="ECO:0000259" key="7">
    <source>
        <dbReference type="Pfam" id="PF14322"/>
    </source>
</evidence>
<comment type="subcellular location">
    <subcellularLocation>
        <location evidence="1">Cell outer membrane</location>
    </subcellularLocation>
</comment>
<keyword evidence="5" id="KW-0998">Cell outer membrane</keyword>
<dbReference type="PROSITE" id="PS51257">
    <property type="entry name" value="PROKAR_LIPOPROTEIN"/>
    <property type="match status" value="1"/>
</dbReference>
<evidence type="ECO:0000256" key="4">
    <source>
        <dbReference type="ARBA" id="ARBA00023136"/>
    </source>
</evidence>
<accession>A0A1H7GTL6</accession>
<keyword evidence="3" id="KW-0732">Signal</keyword>
<protein>
    <submittedName>
        <fullName evidence="8">Starch-binding associating with outer membrane</fullName>
    </submittedName>
</protein>
<dbReference type="AlphaFoldDB" id="A0A1H7GTL6"/>
<dbReference type="InterPro" id="IPR011990">
    <property type="entry name" value="TPR-like_helical_dom_sf"/>
</dbReference>
<feature type="domain" description="RagB/SusD" evidence="6">
    <location>
        <begin position="355"/>
        <end position="574"/>
    </location>
</feature>
<evidence type="ECO:0000256" key="3">
    <source>
        <dbReference type="ARBA" id="ARBA00022729"/>
    </source>
</evidence>
<keyword evidence="4" id="KW-0472">Membrane</keyword>
<gene>
    <name evidence="8" type="ORF">SAMN05661044_00186</name>
</gene>
<dbReference type="STRING" id="407022.SAMN05661044_00186"/>
<evidence type="ECO:0000256" key="5">
    <source>
        <dbReference type="ARBA" id="ARBA00023237"/>
    </source>
</evidence>
<sequence>MNNNMKSRFIYYFIVLLACPICLSCSKDWLKPEPLSFYAPENLLVDKAGFEAMLVTARKNLRNSFYGELNTVVSEGVFTELGVAGPLNDNGIRNMDLQMTPNADGNYYVLENFEWNYTPIRVINAVVSRIDDITWDDERDRNEVLAEAYFHRAYWYYLLVNQFGDVPYIDKEAREAKLDFYTHSRWTILDRLQQEMEFSIQWLSEQTKPGVPSRSAGKHLLTKIYLANRAFEKAAEMASEVILRHPLMQGRFGSEMEVAPDRNMFWDLHRPFNVNNVANTETILGVLDRSDLPEDVRTNGLQTMRNYHPAWWNARVLDSRASRGTLDRGATYDSLGRGNANLRPSNYYLYDIWKDGNDLRRKDGNWVFQEDLRYNNPASVDFGKPIDPKNFTALIDTFQYYHSFPFYKTFVPQATTSQVPNGGQGDYYVFRSAETYLLRAEAYYWLGLLDRAAADINAVRSRAHADLISAGQVAIDYILDERARELFAEEHRKSELVRISYIMAAEGREGYSLERFSERNYWYDRVMATNNFYREHVRWGSSECRISPYHVLFPVPAEAINTNTIGVINQNIGYPGADRNLPPLTEIED</sequence>
<evidence type="ECO:0000259" key="6">
    <source>
        <dbReference type="Pfam" id="PF07980"/>
    </source>
</evidence>
<evidence type="ECO:0000313" key="9">
    <source>
        <dbReference type="Proteomes" id="UP000199421"/>
    </source>
</evidence>
<dbReference type="GO" id="GO:0009279">
    <property type="term" value="C:cell outer membrane"/>
    <property type="evidence" value="ECO:0007669"/>
    <property type="project" value="UniProtKB-SubCell"/>
</dbReference>
<feature type="domain" description="SusD-like N-terminal" evidence="7">
    <location>
        <begin position="106"/>
        <end position="226"/>
    </location>
</feature>
<dbReference type="EMBL" id="FOAF01000001">
    <property type="protein sequence ID" value="SEK41394.1"/>
    <property type="molecule type" value="Genomic_DNA"/>
</dbReference>
<dbReference type="SUPFAM" id="SSF48452">
    <property type="entry name" value="TPR-like"/>
    <property type="match status" value="1"/>
</dbReference>
<dbReference type="Gene3D" id="1.25.40.390">
    <property type="match status" value="1"/>
</dbReference>
<dbReference type="Pfam" id="PF07980">
    <property type="entry name" value="SusD_RagB"/>
    <property type="match status" value="1"/>
</dbReference>
<keyword evidence="9" id="KW-1185">Reference proteome</keyword>
<dbReference type="InterPro" id="IPR033985">
    <property type="entry name" value="SusD-like_N"/>
</dbReference>
<name>A0A1H7GTL6_OLID1</name>
<reference evidence="9" key="1">
    <citation type="submission" date="2016-10" db="EMBL/GenBank/DDBJ databases">
        <authorList>
            <person name="Varghese N."/>
            <person name="Submissions S."/>
        </authorList>
    </citation>
    <scope>NUCLEOTIDE SEQUENCE [LARGE SCALE GENOMIC DNA]</scope>
    <source>
        <strain evidence="9">DSM 18733</strain>
    </source>
</reference>
<evidence type="ECO:0000313" key="8">
    <source>
        <dbReference type="EMBL" id="SEK41394.1"/>
    </source>
</evidence>
<dbReference type="Pfam" id="PF14322">
    <property type="entry name" value="SusD-like_3"/>
    <property type="match status" value="1"/>
</dbReference>
<organism evidence="8 9">
    <name type="scientific">Olivibacter domesticus</name>
    <name type="common">Pseudosphingobacterium domesticum</name>
    <dbReference type="NCBI Taxonomy" id="407022"/>
    <lineage>
        <taxon>Bacteria</taxon>
        <taxon>Pseudomonadati</taxon>
        <taxon>Bacteroidota</taxon>
        <taxon>Sphingobacteriia</taxon>
        <taxon>Sphingobacteriales</taxon>
        <taxon>Sphingobacteriaceae</taxon>
        <taxon>Olivibacter</taxon>
    </lineage>
</organism>
<comment type="similarity">
    <text evidence="2">Belongs to the SusD family.</text>
</comment>
<dbReference type="InterPro" id="IPR012944">
    <property type="entry name" value="SusD_RagB_dom"/>
</dbReference>
<evidence type="ECO:0000256" key="1">
    <source>
        <dbReference type="ARBA" id="ARBA00004442"/>
    </source>
</evidence>
<dbReference type="Proteomes" id="UP000199421">
    <property type="component" value="Unassembled WGS sequence"/>
</dbReference>
<evidence type="ECO:0000256" key="2">
    <source>
        <dbReference type="ARBA" id="ARBA00006275"/>
    </source>
</evidence>
<proteinExistence type="inferred from homology"/>